<dbReference type="GeneID" id="22912992"/>
<name>A0A023B672_GRENI</name>
<feature type="coiled-coil region" evidence="1">
    <location>
        <begin position="256"/>
        <end position="283"/>
    </location>
</feature>
<proteinExistence type="predicted"/>
<feature type="coiled-coil region" evidence="1">
    <location>
        <begin position="121"/>
        <end position="148"/>
    </location>
</feature>
<dbReference type="AlphaFoldDB" id="A0A023B672"/>
<evidence type="ECO:0000313" key="2">
    <source>
        <dbReference type="EMBL" id="EZG65628.1"/>
    </source>
</evidence>
<evidence type="ECO:0000313" key="3">
    <source>
        <dbReference type="Proteomes" id="UP000019763"/>
    </source>
</evidence>
<dbReference type="RefSeq" id="XP_011134070.1">
    <property type="nucleotide sequence ID" value="XM_011135768.1"/>
</dbReference>
<dbReference type="Proteomes" id="UP000019763">
    <property type="component" value="Unassembled WGS sequence"/>
</dbReference>
<dbReference type="VEuPathDB" id="CryptoDB:GNI_082760"/>
<evidence type="ECO:0000256" key="1">
    <source>
        <dbReference type="SAM" id="Coils"/>
    </source>
</evidence>
<sequence length="309" mass="34691">MQGSTRLRQQLASIRQSINRFEEELAHGNDRKQTEIDNKFEAVKTRMEGINAAIDVEAKKATVECSDFVRKTTQYTQACADHLLRWMGDTMSKYTRPLTQVASKLDSIETILHKVEVDGSKLELRDAVKSLKNELELLKSSINQFAVDQDSLENELLRRMFKLDQLVDQQVRESPRSSSKVNVVPLFGTFTMASPIAYWQMIMSEAIAALKARYDMLSADGPSDESSFSSTAVEAALSRGQTTNDATFRMYVDQTLLNLRESIATLSRERQEADGEIVRAADKYTGTLQRSLEAATSVKTLATELARDT</sequence>
<dbReference type="EMBL" id="AFNH02000620">
    <property type="protein sequence ID" value="EZG65628.1"/>
    <property type="molecule type" value="Genomic_DNA"/>
</dbReference>
<gene>
    <name evidence="2" type="ORF">GNI_082760</name>
</gene>
<comment type="caution">
    <text evidence="2">The sequence shown here is derived from an EMBL/GenBank/DDBJ whole genome shotgun (WGS) entry which is preliminary data.</text>
</comment>
<protein>
    <submittedName>
        <fullName evidence="2">Uncharacterized protein</fullName>
    </submittedName>
</protein>
<reference evidence="2" key="1">
    <citation type="submission" date="2013-12" db="EMBL/GenBank/DDBJ databases">
        <authorList>
            <person name="Omoto C.K."/>
            <person name="Sibley D."/>
            <person name="Venepally P."/>
            <person name="Hadjithomas M."/>
            <person name="Karamycheva S."/>
            <person name="Brunk B."/>
            <person name="Roos D."/>
            <person name="Caler E."/>
            <person name="Lorenzi H."/>
        </authorList>
    </citation>
    <scope>NUCLEOTIDE SEQUENCE</scope>
</reference>
<keyword evidence="3" id="KW-1185">Reference proteome</keyword>
<organism evidence="2 3">
    <name type="scientific">Gregarina niphandrodes</name>
    <name type="common">Septate eugregarine</name>
    <dbReference type="NCBI Taxonomy" id="110365"/>
    <lineage>
        <taxon>Eukaryota</taxon>
        <taxon>Sar</taxon>
        <taxon>Alveolata</taxon>
        <taxon>Apicomplexa</taxon>
        <taxon>Conoidasida</taxon>
        <taxon>Gregarinasina</taxon>
        <taxon>Eugregarinorida</taxon>
        <taxon>Gregarinidae</taxon>
        <taxon>Gregarina</taxon>
    </lineage>
</organism>
<accession>A0A023B672</accession>
<keyword evidence="1" id="KW-0175">Coiled coil</keyword>